<evidence type="ECO:0000256" key="1">
    <source>
        <dbReference type="SAM" id="MobiDB-lite"/>
    </source>
</evidence>
<dbReference type="Proteomes" id="UP000306102">
    <property type="component" value="Unassembled WGS sequence"/>
</dbReference>
<feature type="compositionally biased region" description="Basic and acidic residues" evidence="1">
    <location>
        <begin position="30"/>
        <end position="41"/>
    </location>
</feature>
<protein>
    <recommendedName>
        <fullName evidence="2">HTH three-helical bundle domain-containing protein</fullName>
    </recommendedName>
</protein>
<gene>
    <name evidence="3" type="ORF">TEA_006845</name>
</gene>
<name>A0A4S4EMQ6_CAMSN</name>
<dbReference type="EMBL" id="SDRB02003528">
    <property type="protein sequence ID" value="THG17455.1"/>
    <property type="molecule type" value="Genomic_DNA"/>
</dbReference>
<dbReference type="Pfam" id="PF25370">
    <property type="entry name" value="HTH_74"/>
    <property type="match status" value="1"/>
</dbReference>
<organism evidence="3 4">
    <name type="scientific">Camellia sinensis var. sinensis</name>
    <name type="common">China tea</name>
    <dbReference type="NCBI Taxonomy" id="542762"/>
    <lineage>
        <taxon>Eukaryota</taxon>
        <taxon>Viridiplantae</taxon>
        <taxon>Streptophyta</taxon>
        <taxon>Embryophyta</taxon>
        <taxon>Tracheophyta</taxon>
        <taxon>Spermatophyta</taxon>
        <taxon>Magnoliopsida</taxon>
        <taxon>eudicotyledons</taxon>
        <taxon>Gunneridae</taxon>
        <taxon>Pentapetalae</taxon>
        <taxon>asterids</taxon>
        <taxon>Ericales</taxon>
        <taxon>Theaceae</taxon>
        <taxon>Camellia</taxon>
    </lineage>
</organism>
<dbReference type="AlphaFoldDB" id="A0A4S4EMQ6"/>
<dbReference type="InterPro" id="IPR057523">
    <property type="entry name" value="HTH_74"/>
</dbReference>
<feature type="domain" description="HTH three-helical bundle" evidence="2">
    <location>
        <begin position="145"/>
        <end position="185"/>
    </location>
</feature>
<reference evidence="3 4" key="1">
    <citation type="journal article" date="2018" name="Proc. Natl. Acad. Sci. U.S.A.">
        <title>Draft genome sequence of Camellia sinensis var. sinensis provides insights into the evolution of the tea genome and tea quality.</title>
        <authorList>
            <person name="Wei C."/>
            <person name="Yang H."/>
            <person name="Wang S."/>
            <person name="Zhao J."/>
            <person name="Liu C."/>
            <person name="Gao L."/>
            <person name="Xia E."/>
            <person name="Lu Y."/>
            <person name="Tai Y."/>
            <person name="She G."/>
            <person name="Sun J."/>
            <person name="Cao H."/>
            <person name="Tong W."/>
            <person name="Gao Q."/>
            <person name="Li Y."/>
            <person name="Deng W."/>
            <person name="Jiang X."/>
            <person name="Wang W."/>
            <person name="Chen Q."/>
            <person name="Zhang S."/>
            <person name="Li H."/>
            <person name="Wu J."/>
            <person name="Wang P."/>
            <person name="Li P."/>
            <person name="Shi C."/>
            <person name="Zheng F."/>
            <person name="Jian J."/>
            <person name="Huang B."/>
            <person name="Shan D."/>
            <person name="Shi M."/>
            <person name="Fang C."/>
            <person name="Yue Y."/>
            <person name="Li F."/>
            <person name="Li D."/>
            <person name="Wei S."/>
            <person name="Han B."/>
            <person name="Jiang C."/>
            <person name="Yin Y."/>
            <person name="Xia T."/>
            <person name="Zhang Z."/>
            <person name="Bennetzen J.L."/>
            <person name="Zhao S."/>
            <person name="Wan X."/>
        </authorList>
    </citation>
    <scope>NUCLEOTIDE SEQUENCE [LARGE SCALE GENOMIC DNA]</scope>
    <source>
        <strain evidence="4">cv. Shuchazao</strain>
        <tissue evidence="3">Leaf</tissue>
    </source>
</reference>
<dbReference type="STRING" id="542762.A0A4S4EMQ6"/>
<dbReference type="PANTHER" id="PTHR34799">
    <property type="entry name" value="OS07G0656300 PROTEIN"/>
    <property type="match status" value="1"/>
</dbReference>
<dbReference type="PANTHER" id="PTHR34799:SF2">
    <property type="entry name" value="OS07G0656300 PROTEIN"/>
    <property type="match status" value="1"/>
</dbReference>
<evidence type="ECO:0000259" key="2">
    <source>
        <dbReference type="Pfam" id="PF25370"/>
    </source>
</evidence>
<feature type="region of interest" description="Disordered" evidence="1">
    <location>
        <begin position="21"/>
        <end position="42"/>
    </location>
</feature>
<evidence type="ECO:0000313" key="4">
    <source>
        <dbReference type="Proteomes" id="UP000306102"/>
    </source>
</evidence>
<accession>A0A4S4EMQ6</accession>
<sequence length="193" mass="20797">MEAFPCPLERTVASALLLLATTPPSLSPPDKSKSNESEKSLELLSNSKSCSSSLTSDNGSSADASAHPLRIVTVVACCHEMKLKVVRKNRSKKNRSSDHRKIDFGRKMAAIDEVSSCVSSSSSAVSSGKKEVLVPDLKTKPLISSASMRHRAEEIMRLLSNGCASEVRIRQLLGDSPDTSKALRMCSLSLCLY</sequence>
<evidence type="ECO:0000313" key="3">
    <source>
        <dbReference type="EMBL" id="THG17455.1"/>
    </source>
</evidence>
<proteinExistence type="predicted"/>
<comment type="caution">
    <text evidence="3">The sequence shown here is derived from an EMBL/GenBank/DDBJ whole genome shotgun (WGS) entry which is preliminary data.</text>
</comment>
<keyword evidence="4" id="KW-1185">Reference proteome</keyword>